<keyword evidence="3" id="KW-1185">Reference proteome</keyword>
<dbReference type="RefSeq" id="XP_018265970.1">
    <property type="nucleotide sequence ID" value="XM_018405689.1"/>
</dbReference>
<dbReference type="Proteomes" id="UP000078595">
    <property type="component" value="Chromosome 2"/>
</dbReference>
<accession>A0A1A6ADL8</accession>
<dbReference type="KEGG" id="kdj:28966046"/>
<sequence length="296" mass="32471">MTSINISSSEDEDSNLTQSTLYYTRSEGLISRLVSLTPFSEPKDQVFSHCVSSIRNPLVGSQYQNAFSGLLDPLSKFSGDPDAQLEELVKSLDSQLKSDGVAPSHLKGSEGSKVDNEDKRVKAFPGCRSKAISNASLRSLCKMSDIEDTLDSAKTGFFVLYSQDDDVKAPKWQRGVRSAHTYKEPMSNGPLKVDGIGYYVNRNILTDGSTIGEALQDYREGIYRQRSSDMEGVASLIAKSDTLFDDQGHLLDSHALREVIEGYIGKEKSIAVVTLHADARDELDCLINLSLEGEKA</sequence>
<organism evidence="1">
    <name type="scientific">Kwoniella dejecticola CBS 10117</name>
    <dbReference type="NCBI Taxonomy" id="1296121"/>
    <lineage>
        <taxon>Eukaryota</taxon>
        <taxon>Fungi</taxon>
        <taxon>Dikarya</taxon>
        <taxon>Basidiomycota</taxon>
        <taxon>Agaricomycotina</taxon>
        <taxon>Tremellomycetes</taxon>
        <taxon>Tremellales</taxon>
        <taxon>Cryptococcaceae</taxon>
        <taxon>Kwoniella</taxon>
    </lineage>
</organism>
<evidence type="ECO:0000313" key="1">
    <source>
        <dbReference type="EMBL" id="OBR88128.1"/>
    </source>
</evidence>
<dbReference type="VEuPathDB" id="FungiDB:I303_02347"/>
<protein>
    <submittedName>
        <fullName evidence="1">Uncharacterized protein</fullName>
    </submittedName>
</protein>
<evidence type="ECO:0000313" key="3">
    <source>
        <dbReference type="Proteomes" id="UP000078595"/>
    </source>
</evidence>
<reference evidence="2" key="2">
    <citation type="submission" date="2013-07" db="EMBL/GenBank/DDBJ databases">
        <authorList>
            <consortium name="The Broad Institute Genome Sequencing Platform"/>
            <person name="Cuomo C."/>
            <person name="Litvintseva A."/>
            <person name="Chen Y."/>
            <person name="Heitman J."/>
            <person name="Sun S."/>
            <person name="Springer D."/>
            <person name="Dromer F."/>
            <person name="Young S.K."/>
            <person name="Zeng Q."/>
            <person name="Gargeya S."/>
            <person name="Fitzgerald M."/>
            <person name="Abouelleil A."/>
            <person name="Alvarado L."/>
            <person name="Berlin A.M."/>
            <person name="Chapman S.B."/>
            <person name="Dewar J."/>
            <person name="Goldberg J."/>
            <person name="Griggs A."/>
            <person name="Gujja S."/>
            <person name="Hansen M."/>
            <person name="Howarth C."/>
            <person name="Imamovic A."/>
            <person name="Larimer J."/>
            <person name="McCowan C."/>
            <person name="Murphy C."/>
            <person name="Pearson M."/>
            <person name="Priest M."/>
            <person name="Roberts A."/>
            <person name="Saif S."/>
            <person name="Shea T."/>
            <person name="Sykes S."/>
            <person name="Wortman J."/>
            <person name="Nusbaum C."/>
            <person name="Birren B."/>
        </authorList>
    </citation>
    <scope>NUCLEOTIDE SEQUENCE</scope>
    <source>
        <strain evidence="2">CBS 10117</strain>
    </source>
</reference>
<dbReference type="GeneID" id="28966046"/>
<reference evidence="1" key="1">
    <citation type="submission" date="2013-07" db="EMBL/GenBank/DDBJ databases">
        <title>The Genome Sequence of Cryptococcus dejecticola CBS10117.</title>
        <authorList>
            <consortium name="The Broad Institute Genome Sequencing Platform"/>
            <person name="Cuomo C."/>
            <person name="Litvintseva A."/>
            <person name="Chen Y."/>
            <person name="Heitman J."/>
            <person name="Sun S."/>
            <person name="Springer D."/>
            <person name="Dromer F."/>
            <person name="Young S.K."/>
            <person name="Zeng Q."/>
            <person name="Gargeya S."/>
            <person name="Fitzgerald M."/>
            <person name="Abouelleil A."/>
            <person name="Alvarado L."/>
            <person name="Berlin A.M."/>
            <person name="Chapman S.B."/>
            <person name="Dewar J."/>
            <person name="Goldberg J."/>
            <person name="Griggs A."/>
            <person name="Gujja S."/>
            <person name="Hansen M."/>
            <person name="Howarth C."/>
            <person name="Imamovic A."/>
            <person name="Larimer J."/>
            <person name="McCowan C."/>
            <person name="Murphy C."/>
            <person name="Pearson M."/>
            <person name="Priest M."/>
            <person name="Roberts A."/>
            <person name="Saif S."/>
            <person name="Shea T."/>
            <person name="Sykes S."/>
            <person name="Wortman J."/>
            <person name="Nusbaum C."/>
            <person name="Birren B."/>
        </authorList>
    </citation>
    <scope>NUCLEOTIDE SEQUENCE [LARGE SCALE GENOMIC DNA]</scope>
    <source>
        <strain evidence="1">CBS 10117</strain>
    </source>
</reference>
<gene>
    <name evidence="1" type="ORF">I303_02347</name>
    <name evidence="2" type="ORF">I303_101521</name>
</gene>
<evidence type="ECO:0000313" key="2">
    <source>
        <dbReference type="EMBL" id="WWC58975.1"/>
    </source>
</evidence>
<proteinExistence type="predicted"/>
<dbReference type="EMBL" id="CP144531">
    <property type="protein sequence ID" value="WWC58975.1"/>
    <property type="molecule type" value="Genomic_DNA"/>
</dbReference>
<dbReference type="AlphaFoldDB" id="A0A1A6ADL8"/>
<reference evidence="2" key="3">
    <citation type="submission" date="2024-02" db="EMBL/GenBank/DDBJ databases">
        <title>Comparative genomics of Cryptococcus and Kwoniella reveals pathogenesis evolution and contrasting modes of karyotype evolution via chromosome fusion or intercentromeric recombination.</title>
        <authorList>
            <person name="Coelho M.A."/>
            <person name="David-Palma M."/>
            <person name="Shea T."/>
            <person name="Bowers K."/>
            <person name="McGinley-Smith S."/>
            <person name="Mohammad A.W."/>
            <person name="Gnirke A."/>
            <person name="Yurkov A.M."/>
            <person name="Nowrousian M."/>
            <person name="Sun S."/>
            <person name="Cuomo C.A."/>
            <person name="Heitman J."/>
        </authorList>
    </citation>
    <scope>NUCLEOTIDE SEQUENCE</scope>
    <source>
        <strain evidence="2">CBS 10117</strain>
    </source>
</reference>
<dbReference type="EMBL" id="KI894028">
    <property type="protein sequence ID" value="OBR88128.1"/>
    <property type="molecule type" value="Genomic_DNA"/>
</dbReference>
<name>A0A1A6ADL8_9TREE</name>